<proteinExistence type="predicted"/>
<dbReference type="RefSeq" id="WP_380048087.1">
    <property type="nucleotide sequence ID" value="NZ_JBHLTC010000018.1"/>
</dbReference>
<evidence type="ECO:0000313" key="1">
    <source>
        <dbReference type="EMBL" id="MFC0625553.1"/>
    </source>
</evidence>
<evidence type="ECO:0000313" key="2">
    <source>
        <dbReference type="Proteomes" id="UP001589890"/>
    </source>
</evidence>
<gene>
    <name evidence="1" type="ORF">ACFFGN_15835</name>
</gene>
<name>A0ABV6QLT2_9ACTN</name>
<reference evidence="1 2" key="1">
    <citation type="submission" date="2024-09" db="EMBL/GenBank/DDBJ databases">
        <authorList>
            <person name="Sun Q."/>
            <person name="Mori K."/>
        </authorList>
    </citation>
    <scope>NUCLEOTIDE SEQUENCE [LARGE SCALE GENOMIC DNA]</scope>
    <source>
        <strain evidence="1 2">CGMCC 1.15906</strain>
    </source>
</reference>
<protein>
    <submittedName>
        <fullName evidence="1">Uncharacterized protein</fullName>
    </submittedName>
</protein>
<sequence length="73" mass="7658">MNLNAPSRRVVLVLSIAVGLAAGVRHHVLLSIVGIDGVPSGSYAGKLAQETLVTQGDVLWSILRAKSAMPWPV</sequence>
<dbReference type="EMBL" id="JBHLTC010000018">
    <property type="protein sequence ID" value="MFC0625553.1"/>
    <property type="molecule type" value="Genomic_DNA"/>
</dbReference>
<accession>A0ABV6QLT2</accession>
<comment type="caution">
    <text evidence="1">The sequence shown here is derived from an EMBL/GenBank/DDBJ whole genome shotgun (WGS) entry which is preliminary data.</text>
</comment>
<dbReference type="Proteomes" id="UP001589890">
    <property type="component" value="Unassembled WGS sequence"/>
</dbReference>
<organism evidence="1 2">
    <name type="scientific">Kribbella deserti</name>
    <dbReference type="NCBI Taxonomy" id="1926257"/>
    <lineage>
        <taxon>Bacteria</taxon>
        <taxon>Bacillati</taxon>
        <taxon>Actinomycetota</taxon>
        <taxon>Actinomycetes</taxon>
        <taxon>Propionibacteriales</taxon>
        <taxon>Kribbellaceae</taxon>
        <taxon>Kribbella</taxon>
    </lineage>
</organism>
<keyword evidence="2" id="KW-1185">Reference proteome</keyword>